<evidence type="ECO:0000313" key="3">
    <source>
        <dbReference type="EMBL" id="AKZ62130.1"/>
    </source>
</evidence>
<comment type="similarity">
    <text evidence="1 2">Belongs to the outer membrane factor (OMF) (TC 1.B.17) family.</text>
</comment>
<keyword evidence="2" id="KW-0732">Signal</keyword>
<evidence type="ECO:0000256" key="1">
    <source>
        <dbReference type="ARBA" id="ARBA00007613"/>
    </source>
</evidence>
<evidence type="ECO:0000313" key="4">
    <source>
        <dbReference type="Proteomes" id="UP000063429"/>
    </source>
</evidence>
<feature type="chain" id="PRO_5045010776" evidence="2">
    <location>
        <begin position="23"/>
        <end position="477"/>
    </location>
</feature>
<protein>
    <submittedName>
        <fullName evidence="3">Multidrug transporter</fullName>
    </submittedName>
</protein>
<organism evidence="3 4">
    <name type="scientific">Herbaspirillum hiltneri N3</name>
    <dbReference type="NCBI Taxonomy" id="1262470"/>
    <lineage>
        <taxon>Bacteria</taxon>
        <taxon>Pseudomonadati</taxon>
        <taxon>Pseudomonadota</taxon>
        <taxon>Betaproteobacteria</taxon>
        <taxon>Burkholderiales</taxon>
        <taxon>Oxalobacteraceae</taxon>
        <taxon>Herbaspirillum</taxon>
    </lineage>
</organism>
<keyword evidence="4" id="KW-1185">Reference proteome</keyword>
<dbReference type="EMBL" id="CP011409">
    <property type="protein sequence ID" value="AKZ62130.1"/>
    <property type="molecule type" value="Genomic_DNA"/>
</dbReference>
<keyword evidence="2" id="KW-1134">Transmembrane beta strand</keyword>
<dbReference type="NCBIfam" id="TIGR01845">
    <property type="entry name" value="outer_NodT"/>
    <property type="match status" value="1"/>
</dbReference>
<dbReference type="SUPFAM" id="SSF56954">
    <property type="entry name" value="Outer membrane efflux proteins (OEP)"/>
    <property type="match status" value="1"/>
</dbReference>
<evidence type="ECO:0000256" key="2">
    <source>
        <dbReference type="RuleBase" id="RU362097"/>
    </source>
</evidence>
<name>A0ABM5UXX7_9BURK</name>
<keyword evidence="2" id="KW-0564">Palmitate</keyword>
<dbReference type="Gene3D" id="2.20.200.10">
    <property type="entry name" value="Outer membrane efflux proteins (OEP)"/>
    <property type="match status" value="1"/>
</dbReference>
<proteinExistence type="inferred from homology"/>
<dbReference type="InterPro" id="IPR010131">
    <property type="entry name" value="MdtP/NodT-like"/>
</dbReference>
<feature type="signal peptide" evidence="2">
    <location>
        <begin position="1"/>
        <end position="22"/>
    </location>
</feature>
<dbReference type="PANTHER" id="PTHR30203:SF32">
    <property type="entry name" value="CATION EFFLUX SYSTEM PROTEIN CUSC"/>
    <property type="match status" value="1"/>
</dbReference>
<gene>
    <name evidence="3" type="ORF">F506_05120</name>
</gene>
<dbReference type="RefSeq" id="WP_053195629.1">
    <property type="nucleotide sequence ID" value="NZ_CP011409.1"/>
</dbReference>
<sequence>MKTNFRSLRTIAGISLIGSLLAACSLAPSYEQPPLPVAAQWGKTSGAQAQSDTVHAASIDWTEFFQDAQLKSVIAAALDNNRDLRMATLNIERARAMYNIQAADRLPNLALNGNGARQRLPADVNPTGRAGVNSSYFAGIGLAAFEIDLFGRVRNLSEAALQRYFATEQAQRAAQISLIAEVANTYEALVTDRRLLQLTESTLASRADSYDRQKQLYAEGASSEYDLRQAESLFEAAKAARAQQERRKTLDENALTLLVGHSLASDTGTPTAASAELVLPDLPAGLPSDLLTARPDILQQEAVLRSQNASIGAARAAFFPRISLTGNFGSASSQLSGLFDSGSRSWSFIPQISIPIFEGGRNIANLNVAETDKKIAVAQYEKTVQVAFREVADALAGRATLADEAGAVKAQVAAESARYGFAKSRYEAGYSSYLEYLDAQRSLFAIQQQSIQVQLAELQNRITLYKVLGGGWKAAKQ</sequence>
<dbReference type="PROSITE" id="PS51257">
    <property type="entry name" value="PROKAR_LIPOPROTEIN"/>
    <property type="match status" value="1"/>
</dbReference>
<dbReference type="InterPro" id="IPR003423">
    <property type="entry name" value="OMP_efflux"/>
</dbReference>
<comment type="subcellular location">
    <subcellularLocation>
        <location evidence="2">Cell membrane</location>
        <topology evidence="2">Lipid-anchor</topology>
    </subcellularLocation>
</comment>
<accession>A0ABM5UXX7</accession>
<reference evidence="4" key="1">
    <citation type="journal article" date="2015" name="Genome Announc.">
        <title>Complete Genome Sequence of Herbaspirillum hiltneri N3 (DSM 17495), Isolated from Surface-Sterilized Wheat Roots.</title>
        <authorList>
            <person name="Guizelini D."/>
            <person name="Saizaki P.M."/>
            <person name="Coimbra N.A."/>
            <person name="Weiss V.A."/>
            <person name="Faoro H."/>
            <person name="Sfeir M.Z."/>
            <person name="Baura V.A."/>
            <person name="Monteiro R.A."/>
            <person name="Chubatsu L.S."/>
            <person name="Souza E.M."/>
            <person name="Cruz L.M."/>
            <person name="Pedrosa F.O."/>
            <person name="Raittz R.T."/>
            <person name="Marchaukoski J.N."/>
            <person name="Steffens M.B."/>
        </authorList>
    </citation>
    <scope>NUCLEOTIDE SEQUENCE [LARGE SCALE GENOMIC DNA]</scope>
    <source>
        <strain evidence="4">N3</strain>
    </source>
</reference>
<keyword evidence="2" id="KW-0472">Membrane</keyword>
<dbReference type="Gene3D" id="1.20.1600.10">
    <property type="entry name" value="Outer membrane efflux proteins (OEP)"/>
    <property type="match status" value="1"/>
</dbReference>
<dbReference type="Proteomes" id="UP000063429">
    <property type="component" value="Chromosome"/>
</dbReference>
<dbReference type="PANTHER" id="PTHR30203">
    <property type="entry name" value="OUTER MEMBRANE CATION EFFLUX PROTEIN"/>
    <property type="match status" value="1"/>
</dbReference>
<keyword evidence="2" id="KW-0812">Transmembrane</keyword>
<keyword evidence="2" id="KW-0449">Lipoprotein</keyword>
<dbReference type="Pfam" id="PF02321">
    <property type="entry name" value="OEP"/>
    <property type="match status" value="2"/>
</dbReference>